<dbReference type="AlphaFoldDB" id="A0A803J333"/>
<evidence type="ECO:0000259" key="3">
    <source>
        <dbReference type="PROSITE" id="PS50998"/>
    </source>
</evidence>
<gene>
    <name evidence="4" type="primary">prrg4</name>
</gene>
<dbReference type="Ensembl" id="ENSXETT00000105443">
    <property type="protein sequence ID" value="ENSXETP00000102225"/>
    <property type="gene ID" value="ENSXETG00000043581"/>
</dbReference>
<dbReference type="GO" id="GO:0005509">
    <property type="term" value="F:calcium ion binding"/>
    <property type="evidence" value="ECO:0007669"/>
    <property type="project" value="InterPro"/>
</dbReference>
<feature type="domain" description="Gla" evidence="3">
    <location>
        <begin position="62"/>
        <end position="108"/>
    </location>
</feature>
<dbReference type="Gene3D" id="4.10.740.10">
    <property type="entry name" value="Coagulation Factor IX"/>
    <property type="match status" value="1"/>
</dbReference>
<proteinExistence type="predicted"/>
<evidence type="ECO:0000256" key="1">
    <source>
        <dbReference type="ARBA" id="ARBA00023157"/>
    </source>
</evidence>
<feature type="signal peptide" evidence="2">
    <location>
        <begin position="1"/>
        <end position="26"/>
    </location>
</feature>
<dbReference type="InterPro" id="IPR000294">
    <property type="entry name" value="GLA_domain"/>
</dbReference>
<dbReference type="InterPro" id="IPR017857">
    <property type="entry name" value="Coagulation_fac-like_Gla_dom"/>
</dbReference>
<protein>
    <submittedName>
        <fullName evidence="4">Proline rich and Gla domain 4</fullName>
    </submittedName>
</protein>
<feature type="chain" id="PRO_5031425896" evidence="2">
    <location>
        <begin position="27"/>
        <end position="257"/>
    </location>
</feature>
<dbReference type="SUPFAM" id="SSF57630">
    <property type="entry name" value="GLA-domain"/>
    <property type="match status" value="1"/>
</dbReference>
<sequence>MAPGLRYQTSVVNLVLVCQLTVVVYGFPHCAMKAEESIHVGEEKVFTNKEDASQFIGRRLLYNQFDFEMFVPGNLERECYEEVCNYEEAREIFEDPDAVQLFRESPMHKARSIRNGLEEGGSRRCCLACTKPSPQPNRTSMRYIGIDMQARPDTQHQCLTSLMHLWLNGSKSRYKQSVTAPLVFSIKMPLLQILGAYSKSQQWSIIWQQRGLHNAFTSTQVYIYSRDPQPFLLVSLSQMYKDLESNTSTIKVHGGAK</sequence>
<dbReference type="PROSITE" id="PS50998">
    <property type="entry name" value="GLA_2"/>
    <property type="match status" value="1"/>
</dbReference>
<dbReference type="InterPro" id="IPR035972">
    <property type="entry name" value="GLA-like_dom_SF"/>
</dbReference>
<dbReference type="InterPro" id="IPR050442">
    <property type="entry name" value="Peptidase_S1_coag_factors"/>
</dbReference>
<organism evidence="4">
    <name type="scientific">Xenopus tropicalis</name>
    <name type="common">Western clawed frog</name>
    <name type="synonym">Silurana tropicalis</name>
    <dbReference type="NCBI Taxonomy" id="8364"/>
    <lineage>
        <taxon>Eukaryota</taxon>
        <taxon>Metazoa</taxon>
        <taxon>Chordata</taxon>
        <taxon>Craniata</taxon>
        <taxon>Vertebrata</taxon>
        <taxon>Euteleostomi</taxon>
        <taxon>Amphibia</taxon>
        <taxon>Batrachia</taxon>
        <taxon>Anura</taxon>
        <taxon>Pipoidea</taxon>
        <taxon>Pipidae</taxon>
        <taxon>Xenopodinae</taxon>
        <taxon>Xenopus</taxon>
        <taxon>Silurana</taxon>
    </lineage>
</organism>
<name>A0A803J333_XENTR</name>
<dbReference type="PANTHER" id="PTHR24278:SF38">
    <property type="entry name" value="TRANSMEMBRANE GAMMA-CARBOXYGLUTAMIC ACID PROTEIN 4"/>
    <property type="match status" value="1"/>
</dbReference>
<reference evidence="4" key="2">
    <citation type="submission" date="2021-03" db="UniProtKB">
        <authorList>
            <consortium name="Ensembl"/>
        </authorList>
    </citation>
    <scope>IDENTIFICATION</scope>
</reference>
<dbReference type="FunFam" id="4.10.740.10:FF:000001">
    <property type="entry name" value="vitamin K-dependent protein S"/>
    <property type="match status" value="1"/>
</dbReference>
<reference evidence="4" key="1">
    <citation type="journal article" date="2010" name="Science">
        <title>The genome of the Western clawed frog Xenopus tropicalis.</title>
        <authorList>
            <person name="Hellsten U."/>
            <person name="Harland R.M."/>
            <person name="Gilchrist M.J."/>
            <person name="Hendrix D."/>
            <person name="Jurka J."/>
            <person name="Kapitonov V."/>
            <person name="Ovcharenko I."/>
            <person name="Putnam N.H."/>
            <person name="Shu S."/>
            <person name="Taher L."/>
            <person name="Blitz I.L."/>
            <person name="Blumberg B."/>
            <person name="Dichmann D.S."/>
            <person name="Dubchak I."/>
            <person name="Amaya E."/>
            <person name="Detter J.C."/>
            <person name="Fletcher R."/>
            <person name="Gerhard D.S."/>
            <person name="Goodstein D."/>
            <person name="Graves T."/>
            <person name="Grigoriev I.V."/>
            <person name="Grimwood J."/>
            <person name="Kawashima T."/>
            <person name="Lindquist E."/>
            <person name="Lucas S.M."/>
            <person name="Mead P.E."/>
            <person name="Mitros T."/>
            <person name="Ogino H."/>
            <person name="Ohta Y."/>
            <person name="Poliakov A.V."/>
            <person name="Pollet N."/>
            <person name="Robert J."/>
            <person name="Salamov A."/>
            <person name="Sater A.K."/>
            <person name="Schmutz J."/>
            <person name="Terry A."/>
            <person name="Vize P.D."/>
            <person name="Warren W.C."/>
            <person name="Wells D."/>
            <person name="Wills A."/>
            <person name="Wilson R.K."/>
            <person name="Zimmerman L.B."/>
            <person name="Zorn A.M."/>
            <person name="Grainger R."/>
            <person name="Grammer T."/>
            <person name="Khokha M.K."/>
            <person name="Richardson P.M."/>
            <person name="Rokhsar D.S."/>
        </authorList>
    </citation>
    <scope>NUCLEOTIDE SEQUENCE [LARGE SCALE GENOMIC DNA]</scope>
    <source>
        <strain evidence="4">Nigerian</strain>
    </source>
</reference>
<dbReference type="InParanoid" id="A0A803J333"/>
<dbReference type="SMART" id="SM00069">
    <property type="entry name" value="GLA"/>
    <property type="match status" value="1"/>
</dbReference>
<dbReference type="PANTHER" id="PTHR24278">
    <property type="entry name" value="COAGULATION FACTOR"/>
    <property type="match status" value="1"/>
</dbReference>
<dbReference type="GO" id="GO:0005576">
    <property type="term" value="C:extracellular region"/>
    <property type="evidence" value="ECO:0007669"/>
    <property type="project" value="InterPro"/>
</dbReference>
<keyword evidence="2" id="KW-0732">Signal</keyword>
<evidence type="ECO:0000313" key="4">
    <source>
        <dbReference type="Ensembl" id="ENSXETP00000102225"/>
    </source>
</evidence>
<dbReference type="PRINTS" id="PR00001">
    <property type="entry name" value="GLABLOOD"/>
</dbReference>
<dbReference type="Pfam" id="PF00594">
    <property type="entry name" value="Gla"/>
    <property type="match status" value="1"/>
</dbReference>
<evidence type="ECO:0000256" key="2">
    <source>
        <dbReference type="SAM" id="SignalP"/>
    </source>
</evidence>
<dbReference type="GeneTree" id="ENSGT00940000158268"/>
<keyword evidence="1" id="KW-1015">Disulfide bond</keyword>
<accession>A0A803J333</accession>